<dbReference type="PANTHER" id="PTHR14549">
    <property type="entry name" value="TRANSMEMBRANE PROTEIN 223"/>
    <property type="match status" value="1"/>
</dbReference>
<dbReference type="InterPro" id="IPR045325">
    <property type="entry name" value="TMEM70/TMEM186/TMEM223"/>
</dbReference>
<dbReference type="EMBL" id="CACRXK020004379">
    <property type="protein sequence ID" value="CAB4002529.1"/>
    <property type="molecule type" value="Genomic_DNA"/>
</dbReference>
<comment type="caution">
    <text evidence="1">The sequence shown here is derived from an EMBL/GenBank/DDBJ whole genome shotgun (WGS) entry which is preliminary data.</text>
</comment>
<accession>A0A6S7HE41</accession>
<dbReference type="GO" id="GO:0005739">
    <property type="term" value="C:mitochondrion"/>
    <property type="evidence" value="ECO:0007669"/>
    <property type="project" value="TreeGrafter"/>
</dbReference>
<dbReference type="Proteomes" id="UP001152795">
    <property type="component" value="Unassembled WGS sequence"/>
</dbReference>
<name>A0A6S7HE41_PARCT</name>
<sequence>MPTSLRLLGPVMFCHLQISVKSNMAGIIRNILQCRLCSRFSNVSCRQFLTRTTFTLRNSQQILMRTLTTKYSQDIILYEYQRHGFYKILGLATLSQLVFWSYMSYVMYAYIRPATQMLQEHALKDRTAENQNELKEFKYFPKFLLDSKMQTGLSIASLGMGVLFFFTGCIYALRSVNQLVLIRNGARIIVRTYTPFGTAKQFSVPLADVSCLGSRLDEKPFFVFKIKNHRFYYMIDKRGQFLQPTLFDTTVGLKRWNV</sequence>
<dbReference type="PANTHER" id="PTHR14549:SF2">
    <property type="entry name" value="TRANSMEMBRANE PROTEIN 223"/>
    <property type="match status" value="1"/>
</dbReference>
<dbReference type="Pfam" id="PF06979">
    <property type="entry name" value="TMEM70"/>
    <property type="match status" value="1"/>
</dbReference>
<evidence type="ECO:0000313" key="1">
    <source>
        <dbReference type="EMBL" id="CAB4002529.1"/>
    </source>
</evidence>
<proteinExistence type="predicted"/>
<evidence type="ECO:0000313" key="2">
    <source>
        <dbReference type="Proteomes" id="UP001152795"/>
    </source>
</evidence>
<reference evidence="1" key="1">
    <citation type="submission" date="2020-04" db="EMBL/GenBank/DDBJ databases">
        <authorList>
            <person name="Alioto T."/>
            <person name="Alioto T."/>
            <person name="Gomez Garrido J."/>
        </authorList>
    </citation>
    <scope>NUCLEOTIDE SEQUENCE</scope>
    <source>
        <strain evidence="1">A484AB</strain>
    </source>
</reference>
<dbReference type="InterPro" id="IPR026100">
    <property type="entry name" value="Tmem223"/>
</dbReference>
<gene>
    <name evidence="1" type="ORF">PACLA_8A006169</name>
</gene>
<dbReference type="OrthoDB" id="5950063at2759"/>
<organism evidence="1 2">
    <name type="scientific">Paramuricea clavata</name>
    <name type="common">Red gorgonian</name>
    <name type="synonym">Violescent sea-whip</name>
    <dbReference type="NCBI Taxonomy" id="317549"/>
    <lineage>
        <taxon>Eukaryota</taxon>
        <taxon>Metazoa</taxon>
        <taxon>Cnidaria</taxon>
        <taxon>Anthozoa</taxon>
        <taxon>Octocorallia</taxon>
        <taxon>Malacalcyonacea</taxon>
        <taxon>Plexauridae</taxon>
        <taxon>Paramuricea</taxon>
    </lineage>
</organism>
<dbReference type="AlphaFoldDB" id="A0A6S7HE41"/>
<protein>
    <submittedName>
        <fullName evidence="1">Uncharacterized protein</fullName>
    </submittedName>
</protein>
<keyword evidence="2" id="KW-1185">Reference proteome</keyword>